<dbReference type="InterPro" id="IPR002068">
    <property type="entry name" value="A-crystallin/Hsp20_dom"/>
</dbReference>
<dbReference type="EMBL" id="LFJN01000017">
    <property type="protein sequence ID" value="KPI38907.1"/>
    <property type="molecule type" value="Genomic_DNA"/>
</dbReference>
<reference evidence="6 7" key="1">
    <citation type="submission" date="2015-06" db="EMBL/GenBank/DDBJ databases">
        <title>Draft genome of the ant-associated black yeast Phialophora attae CBS 131958.</title>
        <authorList>
            <person name="Moreno L.F."/>
            <person name="Stielow B.J."/>
            <person name="de Hoog S."/>
            <person name="Vicente V.A."/>
            <person name="Weiss V.A."/>
            <person name="de Vries M."/>
            <person name="Cruz L.M."/>
            <person name="Souza E.M."/>
        </authorList>
    </citation>
    <scope>NUCLEOTIDE SEQUENCE [LARGE SCALE GENOMIC DNA]</scope>
    <source>
        <strain evidence="6 7">CBS 131958</strain>
    </source>
</reference>
<feature type="region of interest" description="Disordered" evidence="4">
    <location>
        <begin position="250"/>
        <end position="315"/>
    </location>
</feature>
<protein>
    <recommendedName>
        <fullName evidence="5">SHSP domain-containing protein</fullName>
    </recommendedName>
</protein>
<evidence type="ECO:0000256" key="1">
    <source>
        <dbReference type="ARBA" id="ARBA00023016"/>
    </source>
</evidence>
<dbReference type="GeneID" id="28738031"/>
<dbReference type="PROSITE" id="PS01031">
    <property type="entry name" value="SHSP"/>
    <property type="match status" value="1"/>
</dbReference>
<evidence type="ECO:0000256" key="4">
    <source>
        <dbReference type="SAM" id="MobiDB-lite"/>
    </source>
</evidence>
<sequence>MVQAARAGEEDVALAVVAEAAGEAAVASAVRHRSDSVQISGPVLATIHTIITIIAKESEATKPGFDLGGFLNNLGDRLGIDLAGAAENFGLDKDKFTASPSSDEVDFEPRTDIFDTPSHYEIHASLPGAKKEDVGVDWDGEHSILRVTGVVHRPGVDEELLKHLVVNGRKRENGLFEKAVRLGTKRDPASVDVAGITAKMVDGVLVIRVPKVDREVQRREVPISQAESTQPHNDEKDLLFDADEEMYEAAPQVAAEPTTRGKDHDARDERSVTAGREEETLPRYEVEEASASEKDMSDWERDSEEEGDYVKINVD</sequence>
<dbReference type="OrthoDB" id="5511210at2759"/>
<dbReference type="Gene3D" id="2.60.40.790">
    <property type="match status" value="1"/>
</dbReference>
<dbReference type="PANTHER" id="PTHR11527">
    <property type="entry name" value="HEAT-SHOCK PROTEIN 20 FAMILY MEMBER"/>
    <property type="match status" value="1"/>
</dbReference>
<feature type="compositionally biased region" description="Basic and acidic residues" evidence="4">
    <location>
        <begin position="259"/>
        <end position="300"/>
    </location>
</feature>
<dbReference type="CDD" id="cd06464">
    <property type="entry name" value="ACD_sHsps-like"/>
    <property type="match status" value="1"/>
</dbReference>
<dbReference type="InterPro" id="IPR008978">
    <property type="entry name" value="HSP20-like_chaperone"/>
</dbReference>
<evidence type="ECO:0000256" key="3">
    <source>
        <dbReference type="RuleBase" id="RU003616"/>
    </source>
</evidence>
<dbReference type="STRING" id="1664694.A0A0N1NZN4"/>
<evidence type="ECO:0000256" key="2">
    <source>
        <dbReference type="PROSITE-ProRule" id="PRU00285"/>
    </source>
</evidence>
<dbReference type="VEuPathDB" id="FungiDB:AB675_5902"/>
<dbReference type="InterPro" id="IPR031107">
    <property type="entry name" value="Small_HSP"/>
</dbReference>
<dbReference type="RefSeq" id="XP_017998870.1">
    <property type="nucleotide sequence ID" value="XM_018146151.1"/>
</dbReference>
<organism evidence="6 7">
    <name type="scientific">Cyphellophora attinorum</name>
    <dbReference type="NCBI Taxonomy" id="1664694"/>
    <lineage>
        <taxon>Eukaryota</taxon>
        <taxon>Fungi</taxon>
        <taxon>Dikarya</taxon>
        <taxon>Ascomycota</taxon>
        <taxon>Pezizomycotina</taxon>
        <taxon>Eurotiomycetes</taxon>
        <taxon>Chaetothyriomycetidae</taxon>
        <taxon>Chaetothyriales</taxon>
        <taxon>Cyphellophoraceae</taxon>
        <taxon>Cyphellophora</taxon>
    </lineage>
</organism>
<evidence type="ECO:0000259" key="5">
    <source>
        <dbReference type="PROSITE" id="PS01031"/>
    </source>
</evidence>
<dbReference type="AlphaFoldDB" id="A0A0N1NZN4"/>
<comment type="caution">
    <text evidence="6">The sequence shown here is derived from an EMBL/GenBank/DDBJ whole genome shotgun (WGS) entry which is preliminary data.</text>
</comment>
<dbReference type="SUPFAM" id="SSF49764">
    <property type="entry name" value="HSP20-like chaperones"/>
    <property type="match status" value="1"/>
</dbReference>
<accession>A0A0N1NZN4</accession>
<comment type="similarity">
    <text evidence="2 3">Belongs to the small heat shock protein (HSP20) family.</text>
</comment>
<name>A0A0N1NZN4_9EURO</name>
<dbReference type="Pfam" id="PF00011">
    <property type="entry name" value="HSP20"/>
    <property type="match status" value="1"/>
</dbReference>
<evidence type="ECO:0000313" key="6">
    <source>
        <dbReference type="EMBL" id="KPI38907.1"/>
    </source>
</evidence>
<proteinExistence type="inferred from homology"/>
<feature type="domain" description="SHSP" evidence="5">
    <location>
        <begin position="102"/>
        <end position="226"/>
    </location>
</feature>
<keyword evidence="1" id="KW-0346">Stress response</keyword>
<dbReference type="Proteomes" id="UP000038010">
    <property type="component" value="Unassembled WGS sequence"/>
</dbReference>
<keyword evidence="7" id="KW-1185">Reference proteome</keyword>
<feature type="region of interest" description="Disordered" evidence="4">
    <location>
        <begin position="216"/>
        <end position="235"/>
    </location>
</feature>
<gene>
    <name evidence="6" type="ORF">AB675_5902</name>
</gene>
<evidence type="ECO:0000313" key="7">
    <source>
        <dbReference type="Proteomes" id="UP000038010"/>
    </source>
</evidence>